<evidence type="ECO:0000313" key="2">
    <source>
        <dbReference type="EMBL" id="GLS00260.1"/>
    </source>
</evidence>
<comment type="caution">
    <text evidence="2">The sequence shown here is derived from an EMBL/GenBank/DDBJ whole genome shotgun (WGS) entry which is preliminary data.</text>
</comment>
<keyword evidence="1" id="KW-0812">Transmembrane</keyword>
<reference evidence="3" key="1">
    <citation type="journal article" date="2019" name="Int. J. Syst. Evol. Microbiol.">
        <title>The Global Catalogue of Microorganisms (GCM) 10K type strain sequencing project: providing services to taxonomists for standard genome sequencing and annotation.</title>
        <authorList>
            <consortium name="The Broad Institute Genomics Platform"/>
            <consortium name="The Broad Institute Genome Sequencing Center for Infectious Disease"/>
            <person name="Wu L."/>
            <person name="Ma J."/>
        </authorList>
    </citation>
    <scope>NUCLEOTIDE SEQUENCE [LARGE SCALE GENOMIC DNA]</scope>
    <source>
        <strain evidence="3">NBRC 110107</strain>
    </source>
</reference>
<protein>
    <submittedName>
        <fullName evidence="2">Uncharacterized protein</fullName>
    </submittedName>
</protein>
<keyword evidence="1" id="KW-1133">Transmembrane helix</keyword>
<evidence type="ECO:0000256" key="1">
    <source>
        <dbReference type="SAM" id="Phobius"/>
    </source>
</evidence>
<accession>A0ABQ6BGU5</accession>
<organism evidence="2 3">
    <name type="scientific">Brevundimonas denitrificans</name>
    <dbReference type="NCBI Taxonomy" id="1443434"/>
    <lineage>
        <taxon>Bacteria</taxon>
        <taxon>Pseudomonadati</taxon>
        <taxon>Pseudomonadota</taxon>
        <taxon>Alphaproteobacteria</taxon>
        <taxon>Caulobacterales</taxon>
        <taxon>Caulobacteraceae</taxon>
        <taxon>Brevundimonas</taxon>
    </lineage>
</organism>
<feature type="transmembrane region" description="Helical" evidence="1">
    <location>
        <begin position="12"/>
        <end position="35"/>
    </location>
</feature>
<feature type="transmembrane region" description="Helical" evidence="1">
    <location>
        <begin position="47"/>
        <end position="66"/>
    </location>
</feature>
<sequence>MRWPSVYCWGWFMGIPGLLLCFVGSIALAIGEMTLVARLFGSPGIPFVAYFGPTLIVVGLAAYKLVDCPRCGVSAYWHSGKRWSNAWPEKQCSKCDLDLRKYHPFDSRAKRGT</sequence>
<dbReference type="EMBL" id="BSOY01000003">
    <property type="protein sequence ID" value="GLS00260.1"/>
    <property type="molecule type" value="Genomic_DNA"/>
</dbReference>
<keyword evidence="1" id="KW-0472">Membrane</keyword>
<proteinExistence type="predicted"/>
<gene>
    <name evidence="2" type="ORF">GCM10007859_02640</name>
</gene>
<keyword evidence="3" id="KW-1185">Reference proteome</keyword>
<dbReference type="Proteomes" id="UP001156921">
    <property type="component" value="Unassembled WGS sequence"/>
</dbReference>
<evidence type="ECO:0000313" key="3">
    <source>
        <dbReference type="Proteomes" id="UP001156921"/>
    </source>
</evidence>
<name>A0ABQ6BGU5_9CAUL</name>